<dbReference type="AlphaFoldDB" id="A0A4C1YJI1"/>
<sequence length="131" mass="14430">MPAGTNYSTLFPVITEQSSAAWRGYDNAGWLAGRGSARRGAAAGRRYLRNVLGASVIKLGTTSPLIPSERPPARSLTRIKYFSVIISVDSMFQKRPTAGRVLFGDAAPPRSRPPRMFNLFLFIFDGQRESH</sequence>
<dbReference type="EMBL" id="BGZK01001285">
    <property type="protein sequence ID" value="GBP76288.1"/>
    <property type="molecule type" value="Genomic_DNA"/>
</dbReference>
<dbReference type="Proteomes" id="UP000299102">
    <property type="component" value="Unassembled WGS sequence"/>
</dbReference>
<gene>
    <name evidence="1" type="ORF">EVAR_28916_1</name>
</gene>
<organism evidence="1 2">
    <name type="scientific">Eumeta variegata</name>
    <name type="common">Bagworm moth</name>
    <name type="synonym">Eumeta japonica</name>
    <dbReference type="NCBI Taxonomy" id="151549"/>
    <lineage>
        <taxon>Eukaryota</taxon>
        <taxon>Metazoa</taxon>
        <taxon>Ecdysozoa</taxon>
        <taxon>Arthropoda</taxon>
        <taxon>Hexapoda</taxon>
        <taxon>Insecta</taxon>
        <taxon>Pterygota</taxon>
        <taxon>Neoptera</taxon>
        <taxon>Endopterygota</taxon>
        <taxon>Lepidoptera</taxon>
        <taxon>Glossata</taxon>
        <taxon>Ditrysia</taxon>
        <taxon>Tineoidea</taxon>
        <taxon>Psychidae</taxon>
        <taxon>Oiketicinae</taxon>
        <taxon>Eumeta</taxon>
    </lineage>
</organism>
<proteinExistence type="predicted"/>
<reference evidence="1 2" key="1">
    <citation type="journal article" date="2019" name="Commun. Biol.">
        <title>The bagworm genome reveals a unique fibroin gene that provides high tensile strength.</title>
        <authorList>
            <person name="Kono N."/>
            <person name="Nakamura H."/>
            <person name="Ohtoshi R."/>
            <person name="Tomita M."/>
            <person name="Numata K."/>
            <person name="Arakawa K."/>
        </authorList>
    </citation>
    <scope>NUCLEOTIDE SEQUENCE [LARGE SCALE GENOMIC DNA]</scope>
</reference>
<evidence type="ECO:0000313" key="2">
    <source>
        <dbReference type="Proteomes" id="UP000299102"/>
    </source>
</evidence>
<name>A0A4C1YJI1_EUMVA</name>
<comment type="caution">
    <text evidence="1">The sequence shown here is derived from an EMBL/GenBank/DDBJ whole genome shotgun (WGS) entry which is preliminary data.</text>
</comment>
<accession>A0A4C1YJI1</accession>
<protein>
    <submittedName>
        <fullName evidence="1">Uncharacterized protein</fullName>
    </submittedName>
</protein>
<keyword evidence="2" id="KW-1185">Reference proteome</keyword>
<evidence type="ECO:0000313" key="1">
    <source>
        <dbReference type="EMBL" id="GBP76288.1"/>
    </source>
</evidence>